<evidence type="ECO:0000313" key="2">
    <source>
        <dbReference type="EMBL" id="KAK1794641.1"/>
    </source>
</evidence>
<evidence type="ECO:0000256" key="1">
    <source>
        <dbReference type="SAM" id="MobiDB-lite"/>
    </source>
</evidence>
<accession>A0AAD9DUP5</accession>
<dbReference type="EMBL" id="JAROKS010000016">
    <property type="protein sequence ID" value="KAK1794641.1"/>
    <property type="molecule type" value="Genomic_DNA"/>
</dbReference>
<dbReference type="AlphaFoldDB" id="A0AAD9DUP5"/>
<sequence length="335" mass="35238">MEDTKTFHKKFQHNNFTPYFSTKRETTSPALEPVGGLSEALSSVRQVTSPSPRRSISVPYCTLKSSTAVSPQEDAAQPVPASDVENPVHPEPCPGMEDATHPEPDLGPVPGIMDAAHPVTRSLPVAKHLGLSEPLPLVTAATPKDLSLIAVPPDPRSLVAAATPADPPLTVTSPDPPLTAVLLYLPYNIAAVQSSPASTVVNPPFNSPVSKKAAMGGLPEMPKTPLLPEAVLSAPSPPPAPVMSPVPLLFPPTSHDPCSCPGVYCNVPKVTNAARICDLTPSQQAEQCKEELESSFAFVKLIFGLWDYGWAEKSAVRDPRGKNITGAYGSAAGTT</sequence>
<dbReference type="Proteomes" id="UP001239994">
    <property type="component" value="Unassembled WGS sequence"/>
</dbReference>
<protein>
    <submittedName>
        <fullName evidence="2">Uncharacterized protein</fullName>
    </submittedName>
</protein>
<reference evidence="2" key="1">
    <citation type="submission" date="2023-03" db="EMBL/GenBank/DDBJ databases">
        <title>Electrophorus voltai genome.</title>
        <authorList>
            <person name="Bian C."/>
        </authorList>
    </citation>
    <scope>NUCLEOTIDE SEQUENCE</scope>
    <source>
        <strain evidence="2">CB-2022</strain>
        <tissue evidence="2">Muscle</tissue>
    </source>
</reference>
<evidence type="ECO:0000313" key="3">
    <source>
        <dbReference type="Proteomes" id="UP001239994"/>
    </source>
</evidence>
<feature type="region of interest" description="Disordered" evidence="1">
    <location>
        <begin position="66"/>
        <end position="100"/>
    </location>
</feature>
<gene>
    <name evidence="2" type="ORF">P4O66_001358</name>
</gene>
<keyword evidence="3" id="KW-1185">Reference proteome</keyword>
<organism evidence="2 3">
    <name type="scientific">Electrophorus voltai</name>
    <dbReference type="NCBI Taxonomy" id="2609070"/>
    <lineage>
        <taxon>Eukaryota</taxon>
        <taxon>Metazoa</taxon>
        <taxon>Chordata</taxon>
        <taxon>Craniata</taxon>
        <taxon>Vertebrata</taxon>
        <taxon>Euteleostomi</taxon>
        <taxon>Actinopterygii</taxon>
        <taxon>Neopterygii</taxon>
        <taxon>Teleostei</taxon>
        <taxon>Ostariophysi</taxon>
        <taxon>Gymnotiformes</taxon>
        <taxon>Gymnotoidei</taxon>
        <taxon>Gymnotidae</taxon>
        <taxon>Electrophorus</taxon>
    </lineage>
</organism>
<proteinExistence type="predicted"/>
<name>A0AAD9DUP5_9TELE</name>
<comment type="caution">
    <text evidence="2">The sequence shown here is derived from an EMBL/GenBank/DDBJ whole genome shotgun (WGS) entry which is preliminary data.</text>
</comment>